<protein>
    <recommendedName>
        <fullName evidence="4">Zinc-finger protein</fullName>
    </recommendedName>
</protein>
<sequence>MGRSGPARAGFPEKDSANSSAVDNVAETAYVLTQPLEPPITMTMSDFVPEATSADDLPHRDIWQSLKRGWRQKCPSCGDGRIYGKFLKVNGVCSSCGTELFHHRADDAPPYFVMTISGHVIVSGILITERMFSPPTWVELAVWLPVTVLLSLWLLPRVKGALIGYQWALRMHGFGNPAFDSDNLAQLPPSSSETVS</sequence>
<reference evidence="2 3" key="1">
    <citation type="journal article" date="2013" name="Genome Announc.">
        <title>Genome sequences for three denitrifying bacterial strains isolated from a uranium- and nitrate-contaminated subsurface environment.</title>
        <authorList>
            <person name="Venkatramanan R."/>
            <person name="Prakash O."/>
            <person name="Woyke T."/>
            <person name="Chain P."/>
            <person name="Goodwin L.A."/>
            <person name="Watson D."/>
            <person name="Brooks S."/>
            <person name="Kostka J.E."/>
            <person name="Green S.J."/>
        </authorList>
    </citation>
    <scope>NUCLEOTIDE SEQUENCE [LARGE SCALE GENOMIC DNA]</scope>
    <source>
        <strain evidence="2 3">1NES1</strain>
    </source>
</reference>
<dbReference type="HOGENOM" id="CLU_1388584_0_0_5"/>
<evidence type="ECO:0008006" key="4">
    <source>
        <dbReference type="Google" id="ProtNLM"/>
    </source>
</evidence>
<organism evidence="2 3">
    <name type="scientific">Hyphomicrobium denitrificans 1NES1</name>
    <dbReference type="NCBI Taxonomy" id="670307"/>
    <lineage>
        <taxon>Bacteria</taxon>
        <taxon>Pseudomonadati</taxon>
        <taxon>Pseudomonadota</taxon>
        <taxon>Alphaproteobacteria</taxon>
        <taxon>Hyphomicrobiales</taxon>
        <taxon>Hyphomicrobiaceae</taxon>
        <taxon>Hyphomicrobium</taxon>
    </lineage>
</organism>
<dbReference type="KEGG" id="hdt:HYPDE_35213"/>
<feature type="region of interest" description="Disordered" evidence="1">
    <location>
        <begin position="1"/>
        <end position="20"/>
    </location>
</feature>
<dbReference type="AlphaFoldDB" id="N0B5A4"/>
<evidence type="ECO:0000256" key="1">
    <source>
        <dbReference type="SAM" id="MobiDB-lite"/>
    </source>
</evidence>
<proteinExistence type="predicted"/>
<gene>
    <name evidence="2" type="ORF">HYPDE_35213</name>
</gene>
<dbReference type="Pfam" id="PF06170">
    <property type="entry name" value="DUF983"/>
    <property type="match status" value="1"/>
</dbReference>
<name>N0B5A4_9HYPH</name>
<keyword evidence="3" id="KW-1185">Reference proteome</keyword>
<evidence type="ECO:0000313" key="3">
    <source>
        <dbReference type="Proteomes" id="UP000005952"/>
    </source>
</evidence>
<dbReference type="EMBL" id="CP005587">
    <property type="protein sequence ID" value="AGK58714.1"/>
    <property type="molecule type" value="Genomic_DNA"/>
</dbReference>
<dbReference type="eggNOG" id="COG5349">
    <property type="taxonomic scope" value="Bacteria"/>
</dbReference>
<dbReference type="STRING" id="670307.HYPDE_35213"/>
<accession>N0B5A4</accession>
<dbReference type="Proteomes" id="UP000005952">
    <property type="component" value="Chromosome"/>
</dbReference>
<evidence type="ECO:0000313" key="2">
    <source>
        <dbReference type="EMBL" id="AGK58714.1"/>
    </source>
</evidence>
<dbReference type="InterPro" id="IPR009325">
    <property type="entry name" value="DUF983"/>
</dbReference>